<keyword evidence="10" id="KW-1185">Reference proteome</keyword>
<dbReference type="GO" id="GO:0004222">
    <property type="term" value="F:metalloendopeptidase activity"/>
    <property type="evidence" value="ECO:0007669"/>
    <property type="project" value="TreeGrafter"/>
</dbReference>
<comment type="cofactor">
    <cofactor evidence="1">
        <name>Zn(2+)</name>
        <dbReference type="ChEBI" id="CHEBI:29105"/>
    </cofactor>
</comment>
<keyword evidence="5" id="KW-0862">Zinc</keyword>
<comment type="caution">
    <text evidence="9">The sequence shown here is derived from an EMBL/GenBank/DDBJ whole genome shotgun (WGS) entry which is preliminary data.</text>
</comment>
<evidence type="ECO:0000313" key="9">
    <source>
        <dbReference type="EMBL" id="TFW11518.1"/>
    </source>
</evidence>
<sequence length="252" mass="26134">MRSIWTFILGAILGAVALFIFLSRYPAGDTTRTATVTSTEPGIVQATPSPPPGVQVALPESALPPLPQPPLPGAGGGDAQVGSSGTEGSVHTGGGNDSATLLVPVEGVTAAQLSDTFDQPRDGQRRHEAIDILAPKGTKVVAAADGKVVKLFNSKPGGLTVYQFDPSGTLSYYYAHLDRYAEGLKEGQELKKGDLIGYVGTSGNADPNTPHLHFAVFQLTPEKQWWKGTPQDPYPLLAGAGAKTGAGIGTPH</sequence>
<feature type="compositionally biased region" description="Pro residues" evidence="7">
    <location>
        <begin position="62"/>
        <end position="72"/>
    </location>
</feature>
<evidence type="ECO:0000256" key="7">
    <source>
        <dbReference type="SAM" id="MobiDB-lite"/>
    </source>
</evidence>
<keyword evidence="4" id="KW-0378">Hydrolase</keyword>
<proteinExistence type="predicted"/>
<reference evidence="9 10" key="1">
    <citation type="submission" date="2019-03" db="EMBL/GenBank/DDBJ databases">
        <title>Draft Genome Sequence of Massilia arenosa sp. nov., a Novel Massilia Species Isolated from a Sandy-loam Maize Soil.</title>
        <authorList>
            <person name="Raths R."/>
            <person name="Peta V."/>
            <person name="Bucking H."/>
        </authorList>
    </citation>
    <scope>NUCLEOTIDE SEQUENCE [LARGE SCALE GENOMIC DNA]</scope>
    <source>
        <strain evidence="9 10">MC02</strain>
    </source>
</reference>
<dbReference type="CDD" id="cd12797">
    <property type="entry name" value="M23_peptidase"/>
    <property type="match status" value="1"/>
</dbReference>
<evidence type="ECO:0000256" key="3">
    <source>
        <dbReference type="ARBA" id="ARBA00022723"/>
    </source>
</evidence>
<dbReference type="InterPro" id="IPR016047">
    <property type="entry name" value="M23ase_b-sheet_dom"/>
</dbReference>
<dbReference type="GO" id="GO:0046872">
    <property type="term" value="F:metal ion binding"/>
    <property type="evidence" value="ECO:0007669"/>
    <property type="project" value="UniProtKB-KW"/>
</dbReference>
<dbReference type="InterPro" id="IPR050570">
    <property type="entry name" value="Cell_wall_metabolism_enzyme"/>
</dbReference>
<dbReference type="AlphaFoldDB" id="A0A4Y9RW46"/>
<evidence type="ECO:0000256" key="2">
    <source>
        <dbReference type="ARBA" id="ARBA00022670"/>
    </source>
</evidence>
<dbReference type="Gene3D" id="2.70.70.10">
    <property type="entry name" value="Glucose Permease (Domain IIA)"/>
    <property type="match status" value="1"/>
</dbReference>
<dbReference type="EMBL" id="SPVF01000257">
    <property type="protein sequence ID" value="TFW11518.1"/>
    <property type="molecule type" value="Genomic_DNA"/>
</dbReference>
<gene>
    <name evidence="9" type="ORF">E4L96_20915</name>
</gene>
<dbReference type="OrthoDB" id="9800107at2"/>
<evidence type="ECO:0000256" key="5">
    <source>
        <dbReference type="ARBA" id="ARBA00022833"/>
    </source>
</evidence>
<keyword evidence="2" id="KW-0645">Protease</keyword>
<evidence type="ECO:0000256" key="1">
    <source>
        <dbReference type="ARBA" id="ARBA00001947"/>
    </source>
</evidence>
<feature type="region of interest" description="Disordered" evidence="7">
    <location>
        <begin position="59"/>
        <end position="98"/>
    </location>
</feature>
<dbReference type="Pfam" id="PF01551">
    <property type="entry name" value="Peptidase_M23"/>
    <property type="match status" value="1"/>
</dbReference>
<name>A0A4Y9RW46_9BURK</name>
<dbReference type="RefSeq" id="WP_135209154.1">
    <property type="nucleotide sequence ID" value="NZ_SPVF01000257.1"/>
</dbReference>
<dbReference type="Proteomes" id="UP000298438">
    <property type="component" value="Unassembled WGS sequence"/>
</dbReference>
<keyword evidence="3" id="KW-0479">Metal-binding</keyword>
<evidence type="ECO:0000259" key="8">
    <source>
        <dbReference type="Pfam" id="PF01551"/>
    </source>
</evidence>
<dbReference type="PANTHER" id="PTHR21666:SF288">
    <property type="entry name" value="CELL DIVISION PROTEIN YTFB"/>
    <property type="match status" value="1"/>
</dbReference>
<dbReference type="SUPFAM" id="SSF51261">
    <property type="entry name" value="Duplicated hybrid motif"/>
    <property type="match status" value="1"/>
</dbReference>
<dbReference type="PANTHER" id="PTHR21666">
    <property type="entry name" value="PEPTIDASE-RELATED"/>
    <property type="match status" value="1"/>
</dbReference>
<evidence type="ECO:0000256" key="4">
    <source>
        <dbReference type="ARBA" id="ARBA00022801"/>
    </source>
</evidence>
<evidence type="ECO:0000313" key="10">
    <source>
        <dbReference type="Proteomes" id="UP000298438"/>
    </source>
</evidence>
<accession>A0A4Y9RW46</accession>
<protein>
    <submittedName>
        <fullName evidence="9">M23 family metallopeptidase</fullName>
    </submittedName>
</protein>
<organism evidence="9 10">
    <name type="scientific">Zemynaea arenosa</name>
    <dbReference type="NCBI Taxonomy" id="2561931"/>
    <lineage>
        <taxon>Bacteria</taxon>
        <taxon>Pseudomonadati</taxon>
        <taxon>Pseudomonadota</taxon>
        <taxon>Betaproteobacteria</taxon>
        <taxon>Burkholderiales</taxon>
        <taxon>Oxalobacteraceae</taxon>
        <taxon>Telluria group</taxon>
        <taxon>Zemynaea</taxon>
    </lineage>
</organism>
<feature type="domain" description="M23ase beta-sheet core" evidence="8">
    <location>
        <begin position="126"/>
        <end position="218"/>
    </location>
</feature>
<keyword evidence="6" id="KW-0482">Metalloprotease</keyword>
<dbReference type="GO" id="GO:0006508">
    <property type="term" value="P:proteolysis"/>
    <property type="evidence" value="ECO:0007669"/>
    <property type="project" value="UniProtKB-KW"/>
</dbReference>
<evidence type="ECO:0000256" key="6">
    <source>
        <dbReference type="ARBA" id="ARBA00023049"/>
    </source>
</evidence>
<dbReference type="InterPro" id="IPR011055">
    <property type="entry name" value="Dup_hybrid_motif"/>
</dbReference>